<dbReference type="InterPro" id="IPR002105">
    <property type="entry name" value="Dockerin_1_rpt"/>
</dbReference>
<organism evidence="2 3">
    <name type="scientific">Paenibacillus hexagrammi</name>
    <dbReference type="NCBI Taxonomy" id="2908839"/>
    <lineage>
        <taxon>Bacteria</taxon>
        <taxon>Bacillati</taxon>
        <taxon>Bacillota</taxon>
        <taxon>Bacilli</taxon>
        <taxon>Bacillales</taxon>
        <taxon>Paenibacillaceae</taxon>
        <taxon>Paenibacillus</taxon>
    </lineage>
</organism>
<dbReference type="Gene3D" id="1.10.1330.10">
    <property type="entry name" value="Dockerin domain"/>
    <property type="match status" value="1"/>
</dbReference>
<dbReference type="InterPro" id="IPR018247">
    <property type="entry name" value="EF_Hand_1_Ca_BS"/>
</dbReference>
<sequence>MTPGSSFTVGVSLNNLGDRVYAEDLTLTYDADKFDYVSAAGANSNIEIVGEDKTTAGKVRLIAANIGGITGASIPALNLNFKVKAGVQDTIGTIEASKAELANSDGSVFQAALGSKRISIGSVEENVDKSALTTAIMNAQSLYEAAVVGTEPGQYPQAAKDAFGTAIDAAEVVKDSANATQSQVDTALAALGSAVELFQAAAIKSPDLNKDGHISVGDLAIVAYHYGKDSNSADWATAKIADLNRDQKIDIKDLTFAASKILG</sequence>
<dbReference type="PROSITE" id="PS00018">
    <property type="entry name" value="EF_HAND_1"/>
    <property type="match status" value="1"/>
</dbReference>
<dbReference type="Pfam" id="PF00404">
    <property type="entry name" value="Dockerin_1"/>
    <property type="match status" value="1"/>
</dbReference>
<keyword evidence="3" id="KW-1185">Reference proteome</keyword>
<accession>A0ABY3SSH7</accession>
<feature type="domain" description="Cohesin" evidence="1">
    <location>
        <begin position="3"/>
        <end position="106"/>
    </location>
</feature>
<dbReference type="InterPro" id="IPR008965">
    <property type="entry name" value="CBM2/CBM3_carb-bd_dom_sf"/>
</dbReference>
<dbReference type="InterPro" id="IPR036439">
    <property type="entry name" value="Dockerin_dom_sf"/>
</dbReference>
<dbReference type="EMBL" id="CP090978">
    <property type="protein sequence ID" value="UJF36388.1"/>
    <property type="molecule type" value="Genomic_DNA"/>
</dbReference>
<dbReference type="Gene3D" id="2.60.40.680">
    <property type="match status" value="1"/>
</dbReference>
<dbReference type="RefSeq" id="WP_235122938.1">
    <property type="nucleotide sequence ID" value="NZ_CP090978.1"/>
</dbReference>
<evidence type="ECO:0000259" key="1">
    <source>
        <dbReference type="Pfam" id="PF00963"/>
    </source>
</evidence>
<dbReference type="Proteomes" id="UP001649230">
    <property type="component" value="Chromosome"/>
</dbReference>
<dbReference type="Pfam" id="PF00963">
    <property type="entry name" value="Cohesin"/>
    <property type="match status" value="1"/>
</dbReference>
<reference evidence="2 3" key="1">
    <citation type="journal article" date="2024" name="Int. J. Syst. Evol. Microbiol.">
        <title>Paenibacillus hexagrammi sp. nov., a novel bacterium isolated from the gut content of Hexagrammos agrammus.</title>
        <authorList>
            <person name="Jung H.K."/>
            <person name="Kim D.G."/>
            <person name="Zin H."/>
            <person name="Park J."/>
            <person name="Jung H."/>
            <person name="Kim Y.O."/>
            <person name="Kong H.J."/>
            <person name="Kim J.W."/>
            <person name="Kim Y.S."/>
        </authorList>
    </citation>
    <scope>NUCLEOTIDE SEQUENCE [LARGE SCALE GENOMIC DNA]</scope>
    <source>
        <strain evidence="2 3">YPD9-1</strain>
    </source>
</reference>
<dbReference type="CDD" id="cd08547">
    <property type="entry name" value="Type_II_cohesin"/>
    <property type="match status" value="1"/>
</dbReference>
<evidence type="ECO:0000313" key="3">
    <source>
        <dbReference type="Proteomes" id="UP001649230"/>
    </source>
</evidence>
<dbReference type="Gene3D" id="1.20.1270.90">
    <property type="entry name" value="AF1782-like"/>
    <property type="match status" value="1"/>
</dbReference>
<gene>
    <name evidence="2" type="ORF">L0M14_16985</name>
</gene>
<evidence type="ECO:0000313" key="2">
    <source>
        <dbReference type="EMBL" id="UJF36388.1"/>
    </source>
</evidence>
<dbReference type="SUPFAM" id="SSF63446">
    <property type="entry name" value="Type I dockerin domain"/>
    <property type="match status" value="1"/>
</dbReference>
<proteinExistence type="predicted"/>
<dbReference type="InterPro" id="IPR002102">
    <property type="entry name" value="Cohesin_dom"/>
</dbReference>
<dbReference type="SUPFAM" id="SSF49384">
    <property type="entry name" value="Carbohydrate-binding domain"/>
    <property type="match status" value="1"/>
</dbReference>
<protein>
    <submittedName>
        <fullName evidence="2">Cohesin domain-containing protein</fullName>
    </submittedName>
</protein>
<name>A0ABY3SSH7_9BACL</name>